<dbReference type="STRING" id="3988.B9TNT1"/>
<dbReference type="SUPFAM" id="SSF53335">
    <property type="entry name" value="S-adenosyl-L-methionine-dependent methyltransferases"/>
    <property type="match status" value="1"/>
</dbReference>
<evidence type="ECO:0000256" key="3">
    <source>
        <dbReference type="PROSITE-ProRule" id="PRU00529"/>
    </source>
</evidence>
<dbReference type="InterPro" id="IPR002052">
    <property type="entry name" value="DNA_methylase_N6_adenine_CS"/>
</dbReference>
<dbReference type="PANTHER" id="PTHR47313">
    <property type="entry name" value="RIBOSOMAL RNA LARGE SUBUNIT METHYLTRANSFERASE K/L"/>
    <property type="match status" value="1"/>
</dbReference>
<dbReference type="eggNOG" id="ENOG502QTIB">
    <property type="taxonomic scope" value="Eukaryota"/>
</dbReference>
<proteinExistence type="predicted"/>
<organism evidence="5 6">
    <name type="scientific">Ricinus communis</name>
    <name type="common">Castor bean</name>
    <dbReference type="NCBI Taxonomy" id="3988"/>
    <lineage>
        <taxon>Eukaryota</taxon>
        <taxon>Viridiplantae</taxon>
        <taxon>Streptophyta</taxon>
        <taxon>Embryophyta</taxon>
        <taxon>Tracheophyta</taxon>
        <taxon>Spermatophyta</taxon>
        <taxon>Magnoliopsida</taxon>
        <taxon>eudicotyledons</taxon>
        <taxon>Gunneridae</taxon>
        <taxon>Pentapetalae</taxon>
        <taxon>rosids</taxon>
        <taxon>fabids</taxon>
        <taxon>Malpighiales</taxon>
        <taxon>Euphorbiaceae</taxon>
        <taxon>Acalyphoideae</taxon>
        <taxon>Acalypheae</taxon>
        <taxon>Ricinus</taxon>
    </lineage>
</organism>
<dbReference type="GO" id="GO:0043527">
    <property type="term" value="C:tRNA methyltransferase complex"/>
    <property type="evidence" value="ECO:0007669"/>
    <property type="project" value="UniProtKB-ARBA"/>
</dbReference>
<dbReference type="CDD" id="cd11715">
    <property type="entry name" value="THUMP_AdoMetMT"/>
    <property type="match status" value="1"/>
</dbReference>
<evidence type="ECO:0000259" key="4">
    <source>
        <dbReference type="PROSITE" id="PS51165"/>
    </source>
</evidence>
<dbReference type="EMBL" id="EQ993502">
    <property type="protein sequence ID" value="EEF22483.1"/>
    <property type="molecule type" value="Genomic_DNA"/>
</dbReference>
<accession>B9TNT1</accession>
<dbReference type="InParanoid" id="B9TNT1"/>
<dbReference type="PROSITE" id="PS51165">
    <property type="entry name" value="THUMP"/>
    <property type="match status" value="1"/>
</dbReference>
<dbReference type="Gene3D" id="3.30.2130.30">
    <property type="match status" value="1"/>
</dbReference>
<dbReference type="PROSITE" id="PS01261">
    <property type="entry name" value="UPF0020"/>
    <property type="match status" value="1"/>
</dbReference>
<feature type="domain" description="THUMP" evidence="4">
    <location>
        <begin position="12"/>
        <end position="123"/>
    </location>
</feature>
<evidence type="ECO:0000313" key="5">
    <source>
        <dbReference type="EMBL" id="EEF22483.1"/>
    </source>
</evidence>
<keyword evidence="3" id="KW-0694">RNA-binding</keyword>
<gene>
    <name evidence="5" type="ORF">RCOM_2066870</name>
</gene>
<dbReference type="AlphaFoldDB" id="B9TNT1"/>
<protein>
    <recommendedName>
        <fullName evidence="4">THUMP domain-containing protein</fullName>
    </recommendedName>
</protein>
<keyword evidence="2" id="KW-0808">Transferase</keyword>
<dbReference type="GO" id="GO:0003723">
    <property type="term" value="F:RNA binding"/>
    <property type="evidence" value="ECO:0007669"/>
    <property type="project" value="UniProtKB-UniRule"/>
</dbReference>
<dbReference type="InterPro" id="IPR029063">
    <property type="entry name" value="SAM-dependent_MTases_sf"/>
</dbReference>
<dbReference type="InterPro" id="IPR004114">
    <property type="entry name" value="THUMP_dom"/>
</dbReference>
<dbReference type="PANTHER" id="PTHR47313:SF1">
    <property type="entry name" value="RIBOSOMAL RNA LARGE SUBUNIT METHYLTRANSFERASE K_L"/>
    <property type="match status" value="1"/>
</dbReference>
<feature type="non-terminal residue" evidence="5">
    <location>
        <position position="305"/>
    </location>
</feature>
<dbReference type="InterPro" id="IPR000241">
    <property type="entry name" value="RlmKL-like_Mtase"/>
</dbReference>
<dbReference type="Gene3D" id="3.40.50.150">
    <property type="entry name" value="Vaccinia Virus protein VP39"/>
    <property type="match status" value="1"/>
</dbReference>
<dbReference type="GO" id="GO:0008990">
    <property type="term" value="F:rRNA (guanine-N2-)-methyltransferase activity"/>
    <property type="evidence" value="ECO:0000318"/>
    <property type="project" value="GO_Central"/>
</dbReference>
<feature type="non-terminal residue" evidence="5">
    <location>
        <position position="1"/>
    </location>
</feature>
<dbReference type="GO" id="GO:0070043">
    <property type="term" value="F:rRNA (guanine-N7-)-methyltransferase activity"/>
    <property type="evidence" value="ECO:0000318"/>
    <property type="project" value="GO_Central"/>
</dbReference>
<dbReference type="InterPro" id="IPR053943">
    <property type="entry name" value="RlmKL-like_Mtase_CS"/>
</dbReference>
<evidence type="ECO:0000313" key="6">
    <source>
        <dbReference type="Proteomes" id="UP000008311"/>
    </source>
</evidence>
<name>B9TNT1_RICCO</name>
<dbReference type="SMART" id="SM00981">
    <property type="entry name" value="THUMP"/>
    <property type="match status" value="1"/>
</dbReference>
<sequence length="305" mass="33941">VAGVSVRATLATTYSLCLWSRLANRILLPLHSCRIDSAQDLYDGVNAIDWSQHFTPEQTFLVDFAGTNNAISNTQFGAQKSKDAIVDQMLWRFGKRPSINLARPDWRLNVQLRKDQAVISLDLGGESLHRRGYRLEGGLAPLKENLAAALLLRADWPGVAARGGALLDPMCGSGTLLIEGALMAMDIAPNVNRRRWGFDKWRQHDAKIWADIHADAVARRERALTRQWPEIRGYDASSAAIRAAEENIERAGLNGFVRVMRKELAQFVPPTHHDITPGLVITNPPYGERLGEVESLKHLYAHLGQ</sequence>
<evidence type="ECO:0000256" key="1">
    <source>
        <dbReference type="ARBA" id="ARBA00022603"/>
    </source>
</evidence>
<dbReference type="PROSITE" id="PS00092">
    <property type="entry name" value="N6_MTASE"/>
    <property type="match status" value="1"/>
</dbReference>
<reference evidence="6" key="1">
    <citation type="journal article" date="2010" name="Nat. Biotechnol.">
        <title>Draft genome sequence of the oilseed species Ricinus communis.</title>
        <authorList>
            <person name="Chan A.P."/>
            <person name="Crabtree J."/>
            <person name="Zhao Q."/>
            <person name="Lorenzi H."/>
            <person name="Orvis J."/>
            <person name="Puiu D."/>
            <person name="Melake-Berhan A."/>
            <person name="Jones K.M."/>
            <person name="Redman J."/>
            <person name="Chen G."/>
            <person name="Cahoon E.B."/>
            <person name="Gedil M."/>
            <person name="Stanke M."/>
            <person name="Haas B.J."/>
            <person name="Wortman J.R."/>
            <person name="Fraser-Liggett C.M."/>
            <person name="Ravel J."/>
            <person name="Rabinowicz P.D."/>
        </authorList>
    </citation>
    <scope>NUCLEOTIDE SEQUENCE [LARGE SCALE GENOMIC DNA]</scope>
    <source>
        <strain evidence="6">cv. Hale</strain>
    </source>
</reference>
<dbReference type="Pfam" id="PF01170">
    <property type="entry name" value="UPF0020"/>
    <property type="match status" value="1"/>
</dbReference>
<dbReference type="Pfam" id="PF02926">
    <property type="entry name" value="THUMP"/>
    <property type="match status" value="1"/>
</dbReference>
<keyword evidence="1" id="KW-0489">Methyltransferase</keyword>
<keyword evidence="6" id="KW-1185">Reference proteome</keyword>
<evidence type="ECO:0000256" key="2">
    <source>
        <dbReference type="ARBA" id="ARBA00022679"/>
    </source>
</evidence>
<dbReference type="Proteomes" id="UP000008311">
    <property type="component" value="Unassembled WGS sequence"/>
</dbReference>